<name>A0A3Q1M7I5_BOVIN</name>
<dbReference type="FunFam" id="3.90.1720.10:FF:000002">
    <property type="entry name" value="HRAS like suppressor 2"/>
    <property type="match status" value="1"/>
</dbReference>
<feature type="domain" description="LRAT" evidence="6">
    <location>
        <begin position="79"/>
        <end position="195"/>
    </location>
</feature>
<evidence type="ECO:0000256" key="3">
    <source>
        <dbReference type="ARBA" id="ARBA00022801"/>
    </source>
</evidence>
<evidence type="ECO:0000256" key="4">
    <source>
        <dbReference type="ARBA" id="ARBA00023098"/>
    </source>
</evidence>
<sequence length="225" mass="24917">TVGHPLSVHQGLNFLVWETHTSGVRSRGVSTVHREFSFACHACTHFHSQEEQPGGHYCQRLTPPVCQALGQPEPQPGDLIEIFRPFYRHWAVYIGNGYVVHLAPPSEIPGAGAASLMSALTDKALVKKERLCDVVGRDRYHVNNKHDGRYSPLPPSKIIQRAEELVGQEVLYKLTSENCEHFVNELRYGVPRSDQVRDAIMAVGIAGVGLAAMGLIGVMFSRNKK</sequence>
<keyword evidence="8" id="KW-1185">Reference proteome</keyword>
<keyword evidence="2" id="KW-0808">Transferase</keyword>
<evidence type="ECO:0000256" key="1">
    <source>
        <dbReference type="ARBA" id="ARBA00007824"/>
    </source>
</evidence>
<dbReference type="Proteomes" id="UP000009136">
    <property type="component" value="Chromosome 29"/>
</dbReference>
<reference evidence="7" key="2">
    <citation type="submission" date="2025-08" db="UniProtKB">
        <authorList>
            <consortium name="Ensembl"/>
        </authorList>
    </citation>
    <scope>IDENTIFICATION</scope>
    <source>
        <strain evidence="7">Hereford</strain>
    </source>
</reference>
<dbReference type="GO" id="GO:0006629">
    <property type="term" value="P:lipid metabolic process"/>
    <property type="evidence" value="ECO:0007669"/>
    <property type="project" value="UniProtKB-KW"/>
</dbReference>
<keyword evidence="5" id="KW-0472">Membrane</keyword>
<dbReference type="VEuPathDB" id="HostDB:ENSBTAG00000052238"/>
<evidence type="ECO:0000313" key="7">
    <source>
        <dbReference type="Ensembl" id="ENSBTAP00000064362.2"/>
    </source>
</evidence>
<reference evidence="7" key="1">
    <citation type="submission" date="2018-03" db="EMBL/GenBank/DDBJ databases">
        <title>ARS-UCD1.2.</title>
        <authorList>
            <person name="Rosen B.D."/>
            <person name="Bickhart D.M."/>
            <person name="Koren S."/>
            <person name="Schnabel R.D."/>
            <person name="Hall R."/>
            <person name="Zimin A."/>
            <person name="Dreischer C."/>
            <person name="Schultheiss S."/>
            <person name="Schroeder S.G."/>
            <person name="Elsik C.G."/>
            <person name="Couldrey C."/>
            <person name="Liu G.E."/>
            <person name="Van Tassell C.P."/>
            <person name="Phillippy A.M."/>
            <person name="Smith T.P.L."/>
            <person name="Medrano J.F."/>
        </authorList>
    </citation>
    <scope>NUCLEOTIDE SEQUENCE [LARGE SCALE GENOMIC DNA]</scope>
    <source>
        <strain evidence="7">Hereford</strain>
    </source>
</reference>
<evidence type="ECO:0000256" key="2">
    <source>
        <dbReference type="ARBA" id="ARBA00022679"/>
    </source>
</evidence>
<feature type="transmembrane region" description="Helical" evidence="5">
    <location>
        <begin position="199"/>
        <end position="220"/>
    </location>
</feature>
<dbReference type="GeneTree" id="ENSGT00940000154853"/>
<keyword evidence="3" id="KW-0378">Hydrolase</keyword>
<dbReference type="InterPro" id="IPR051496">
    <property type="entry name" value="H-rev107_PLA/AT"/>
</dbReference>
<evidence type="ECO:0000313" key="8">
    <source>
        <dbReference type="Proteomes" id="UP000009136"/>
    </source>
</evidence>
<reference evidence="7" key="3">
    <citation type="submission" date="2025-09" db="UniProtKB">
        <authorList>
            <consortium name="Ensembl"/>
        </authorList>
    </citation>
    <scope>IDENTIFICATION</scope>
    <source>
        <strain evidence="7">Hereford</strain>
    </source>
</reference>
<dbReference type="PROSITE" id="PS51934">
    <property type="entry name" value="LRAT"/>
    <property type="match status" value="1"/>
</dbReference>
<dbReference type="Ensembl" id="ENSBTAT00000080502.2">
    <property type="protein sequence ID" value="ENSBTAP00000064362.2"/>
    <property type="gene ID" value="ENSBTAG00000015248.8"/>
</dbReference>
<organism evidence="7 8">
    <name type="scientific">Bos taurus</name>
    <name type="common">Bovine</name>
    <dbReference type="NCBI Taxonomy" id="9913"/>
    <lineage>
        <taxon>Eukaryota</taxon>
        <taxon>Metazoa</taxon>
        <taxon>Chordata</taxon>
        <taxon>Craniata</taxon>
        <taxon>Vertebrata</taxon>
        <taxon>Euteleostomi</taxon>
        <taxon>Mammalia</taxon>
        <taxon>Eutheria</taxon>
        <taxon>Laurasiatheria</taxon>
        <taxon>Artiodactyla</taxon>
        <taxon>Ruminantia</taxon>
        <taxon>Pecora</taxon>
        <taxon>Bovidae</taxon>
        <taxon>Bovinae</taxon>
        <taxon>Bos</taxon>
    </lineage>
</organism>
<keyword evidence="5" id="KW-1133">Transmembrane helix</keyword>
<proteinExistence type="inferred from homology"/>
<dbReference type="GO" id="GO:0016740">
    <property type="term" value="F:transferase activity"/>
    <property type="evidence" value="ECO:0007669"/>
    <property type="project" value="UniProtKB-KW"/>
</dbReference>
<evidence type="ECO:0000259" key="6">
    <source>
        <dbReference type="PROSITE" id="PS51934"/>
    </source>
</evidence>
<dbReference type="PANTHER" id="PTHR13943">
    <property type="entry name" value="HRAS-LIKE SUPPRESSOR - RELATED"/>
    <property type="match status" value="1"/>
</dbReference>
<dbReference type="Pfam" id="PF04970">
    <property type="entry name" value="LRAT"/>
    <property type="match status" value="1"/>
</dbReference>
<dbReference type="AlphaFoldDB" id="A0A3Q1M7I5"/>
<comment type="similarity">
    <text evidence="1">Belongs to the H-rev107 family.</text>
</comment>
<dbReference type="PANTHER" id="PTHR13943:SF31">
    <property type="entry name" value="PHOSPHOLIPASE A AND ACYLTRANSFERASE 3"/>
    <property type="match status" value="1"/>
</dbReference>
<gene>
    <name evidence="7" type="primary">PLA2G16</name>
</gene>
<dbReference type="Gene3D" id="3.90.1720.10">
    <property type="entry name" value="endopeptidase domain like (from Nostoc punctiforme)"/>
    <property type="match status" value="1"/>
</dbReference>
<keyword evidence="4" id="KW-0443">Lipid metabolism</keyword>
<protein>
    <submittedName>
        <fullName evidence="7">Phospholipase A2, group XVI</fullName>
    </submittedName>
</protein>
<dbReference type="Bgee" id="ENSBTAG00000052238">
    <property type="expression patterns" value="Expressed in digestive system secreted substance and 22 other cell types or tissues"/>
</dbReference>
<accession>A0A3Q1M7I5</accession>
<keyword evidence="5" id="KW-0812">Transmembrane</keyword>
<dbReference type="InterPro" id="IPR007053">
    <property type="entry name" value="LRAT_dom"/>
</dbReference>
<evidence type="ECO:0000256" key="5">
    <source>
        <dbReference type="SAM" id="Phobius"/>
    </source>
</evidence>
<dbReference type="GO" id="GO:0016787">
    <property type="term" value="F:hydrolase activity"/>
    <property type="evidence" value="ECO:0007669"/>
    <property type="project" value="UniProtKB-KW"/>
</dbReference>